<evidence type="ECO:0008006" key="5">
    <source>
        <dbReference type="Google" id="ProtNLM"/>
    </source>
</evidence>
<comment type="caution">
    <text evidence="3">The sequence shown here is derived from an EMBL/GenBank/DDBJ whole genome shotgun (WGS) entry which is preliminary data.</text>
</comment>
<feature type="coiled-coil region" evidence="1">
    <location>
        <begin position="90"/>
        <end position="117"/>
    </location>
</feature>
<dbReference type="Proteomes" id="UP000179003">
    <property type="component" value="Unassembled WGS sequence"/>
</dbReference>
<keyword evidence="1" id="KW-0175">Coiled coil</keyword>
<dbReference type="AlphaFoldDB" id="A0A1F5EHW0"/>
<gene>
    <name evidence="3" type="ORF">A2442_02635</name>
</gene>
<keyword evidence="2" id="KW-0472">Membrane</keyword>
<organism evidence="3 4">
    <name type="scientific">Candidatus Campbellbacteria bacterium RIFOXYC2_FULL_35_25</name>
    <dbReference type="NCBI Taxonomy" id="1797582"/>
    <lineage>
        <taxon>Bacteria</taxon>
        <taxon>Candidatus Campbelliibacteriota</taxon>
    </lineage>
</organism>
<feature type="transmembrane region" description="Helical" evidence="2">
    <location>
        <begin position="6"/>
        <end position="24"/>
    </location>
</feature>
<accession>A0A1F5EHW0</accession>
<evidence type="ECO:0000313" key="4">
    <source>
        <dbReference type="Proteomes" id="UP000179003"/>
    </source>
</evidence>
<dbReference type="STRING" id="1797582.A2442_02635"/>
<evidence type="ECO:0000256" key="1">
    <source>
        <dbReference type="SAM" id="Coils"/>
    </source>
</evidence>
<reference evidence="3 4" key="1">
    <citation type="journal article" date="2016" name="Nat. Commun.">
        <title>Thousands of microbial genomes shed light on interconnected biogeochemical processes in an aquifer system.</title>
        <authorList>
            <person name="Anantharaman K."/>
            <person name="Brown C.T."/>
            <person name="Hug L.A."/>
            <person name="Sharon I."/>
            <person name="Castelle C.J."/>
            <person name="Probst A.J."/>
            <person name="Thomas B.C."/>
            <person name="Singh A."/>
            <person name="Wilkins M.J."/>
            <person name="Karaoz U."/>
            <person name="Brodie E.L."/>
            <person name="Williams K.H."/>
            <person name="Hubbard S.S."/>
            <person name="Banfield J.F."/>
        </authorList>
    </citation>
    <scope>NUCLEOTIDE SEQUENCE [LARGE SCALE GENOMIC DNA]</scope>
</reference>
<proteinExistence type="predicted"/>
<keyword evidence="2" id="KW-0812">Transmembrane</keyword>
<dbReference type="EMBL" id="MFAE01000010">
    <property type="protein sequence ID" value="OGD67007.1"/>
    <property type="molecule type" value="Genomic_DNA"/>
</dbReference>
<evidence type="ECO:0000313" key="3">
    <source>
        <dbReference type="EMBL" id="OGD67007.1"/>
    </source>
</evidence>
<protein>
    <recommendedName>
        <fullName evidence="5">DUF4878 domain-containing protein</fullName>
    </recommendedName>
</protein>
<keyword evidence="2" id="KW-1133">Transmembrane helix</keyword>
<evidence type="ECO:0000256" key="2">
    <source>
        <dbReference type="SAM" id="Phobius"/>
    </source>
</evidence>
<sequence>MKNKFLIGGVIVVLVVISYLNFYYNQKKEFKLITNDEELASFMQNMEEGDLEEYLAKKDELYAQDIYGGETPEETLTLFIDALKAGDVELASKYFKLEDQERELDRLNNLDEDNIKNYIEFSNSNERMVFCNEENDNCDIDIKFDGDNVSVARFILNKETNKWKMESLQR</sequence>
<name>A0A1F5EHW0_9BACT</name>